<dbReference type="PANTHER" id="PTHR48100">
    <property type="entry name" value="BROAD-SPECIFICITY PHOSPHATASE YOR283W-RELATED"/>
    <property type="match status" value="1"/>
</dbReference>
<dbReference type="SUPFAM" id="SSF53254">
    <property type="entry name" value="Phosphoglycerate mutase-like"/>
    <property type="match status" value="1"/>
</dbReference>
<dbReference type="GO" id="GO:0016791">
    <property type="term" value="F:phosphatase activity"/>
    <property type="evidence" value="ECO:0007669"/>
    <property type="project" value="TreeGrafter"/>
</dbReference>
<evidence type="ECO:0000256" key="1">
    <source>
        <dbReference type="SAM" id="SignalP"/>
    </source>
</evidence>
<dbReference type="Gene3D" id="3.40.50.1240">
    <property type="entry name" value="Phosphoglycerate mutase-like"/>
    <property type="match status" value="1"/>
</dbReference>
<accession>A0AA38VF26</accession>
<sequence length="367" mass="39383">MVRSLITSLSLLALACQGVAAWKAGSHCSSSYSYINYTTVPGFFLQDDPATSTSGFDYTTSNFGLINQTYPSDATFTQCGGSPTQWQRFAHYINSLNAASPPTVAYKVLFLARHGEGFHNAAETYYGTPAWNCYYSLLDGNGTVVWADALLTQPGVAQAVKANTFWRGQLATQKMPAPQSYYSSPLSRCLITANITFSDLPLPATRPFVPTVKEFLREGISMHTCDRRRSKSYIHTLLPGYEFEEGFAEADPLWTGVTAEDAGSEFARSKVALDEIFTDDEATWVSITSHSGAIASLLSVLGHRPWSLSTGQAVPVLVRAERLPRQYPSRTVGPWQGAVTCAGPPVSSGAAGCVCAAGATALPAAAV</sequence>
<dbReference type="PROSITE" id="PS51257">
    <property type="entry name" value="PROKAR_LIPOPROTEIN"/>
    <property type="match status" value="1"/>
</dbReference>
<evidence type="ECO:0000313" key="2">
    <source>
        <dbReference type="EMBL" id="KAJ9137416.1"/>
    </source>
</evidence>
<keyword evidence="3" id="KW-1185">Reference proteome</keyword>
<feature type="signal peptide" evidence="1">
    <location>
        <begin position="1"/>
        <end position="21"/>
    </location>
</feature>
<protein>
    <submittedName>
        <fullName evidence="2">Phosphoglycerate mutase-like protein</fullName>
    </submittedName>
</protein>
<dbReference type="Pfam" id="PF00300">
    <property type="entry name" value="His_Phos_1"/>
    <property type="match status" value="1"/>
</dbReference>
<organism evidence="2 3">
    <name type="scientific">Coniochaeta hoffmannii</name>
    <dbReference type="NCBI Taxonomy" id="91930"/>
    <lineage>
        <taxon>Eukaryota</taxon>
        <taxon>Fungi</taxon>
        <taxon>Dikarya</taxon>
        <taxon>Ascomycota</taxon>
        <taxon>Pezizomycotina</taxon>
        <taxon>Sordariomycetes</taxon>
        <taxon>Sordariomycetidae</taxon>
        <taxon>Coniochaetales</taxon>
        <taxon>Coniochaetaceae</taxon>
        <taxon>Coniochaeta</taxon>
    </lineage>
</organism>
<dbReference type="InterPro" id="IPR050275">
    <property type="entry name" value="PGM_Phosphatase"/>
</dbReference>
<dbReference type="GO" id="GO:0005737">
    <property type="term" value="C:cytoplasm"/>
    <property type="evidence" value="ECO:0007669"/>
    <property type="project" value="TreeGrafter"/>
</dbReference>
<dbReference type="SMART" id="SM00855">
    <property type="entry name" value="PGAM"/>
    <property type="match status" value="1"/>
</dbReference>
<dbReference type="PANTHER" id="PTHR48100:SF32">
    <property type="entry name" value="ANCHORED PROTEIN, PUTATIVE (AFU_ORTHOLOGUE AFUA_1G10590)-RELATED"/>
    <property type="match status" value="1"/>
</dbReference>
<dbReference type="AlphaFoldDB" id="A0AA38VF26"/>
<dbReference type="InterPro" id="IPR013078">
    <property type="entry name" value="His_Pase_superF_clade-1"/>
</dbReference>
<feature type="chain" id="PRO_5041428687" evidence="1">
    <location>
        <begin position="22"/>
        <end position="367"/>
    </location>
</feature>
<keyword evidence="1" id="KW-0732">Signal</keyword>
<reference evidence="2" key="1">
    <citation type="submission" date="2022-07" db="EMBL/GenBank/DDBJ databases">
        <title>Fungi with potential for degradation of polypropylene.</title>
        <authorList>
            <person name="Gostincar C."/>
        </authorList>
    </citation>
    <scope>NUCLEOTIDE SEQUENCE</scope>
    <source>
        <strain evidence="2">EXF-13287</strain>
    </source>
</reference>
<dbReference type="Proteomes" id="UP001174691">
    <property type="component" value="Unassembled WGS sequence"/>
</dbReference>
<dbReference type="CDD" id="cd07040">
    <property type="entry name" value="HP"/>
    <property type="match status" value="1"/>
</dbReference>
<comment type="caution">
    <text evidence="2">The sequence shown here is derived from an EMBL/GenBank/DDBJ whole genome shotgun (WGS) entry which is preliminary data.</text>
</comment>
<proteinExistence type="predicted"/>
<name>A0AA38VF26_9PEZI</name>
<dbReference type="InterPro" id="IPR029033">
    <property type="entry name" value="His_PPase_superfam"/>
</dbReference>
<evidence type="ECO:0000313" key="3">
    <source>
        <dbReference type="Proteomes" id="UP001174691"/>
    </source>
</evidence>
<dbReference type="EMBL" id="JANBVN010000159">
    <property type="protein sequence ID" value="KAJ9137416.1"/>
    <property type="molecule type" value="Genomic_DNA"/>
</dbReference>
<gene>
    <name evidence="2" type="ORF">NKR19_g8188</name>
</gene>